<organism evidence="2 3">
    <name type="scientific">Allosphingosinicella deserti</name>
    <dbReference type="NCBI Taxonomy" id="2116704"/>
    <lineage>
        <taxon>Bacteria</taxon>
        <taxon>Pseudomonadati</taxon>
        <taxon>Pseudomonadota</taxon>
        <taxon>Alphaproteobacteria</taxon>
        <taxon>Sphingomonadales</taxon>
        <taxon>Sphingomonadaceae</taxon>
        <taxon>Allosphingosinicella</taxon>
    </lineage>
</organism>
<protein>
    <submittedName>
        <fullName evidence="2">DUF2000 domain-containing protein</fullName>
    </submittedName>
</protein>
<gene>
    <name evidence="2" type="ORF">C7I55_09400</name>
</gene>
<keyword evidence="1" id="KW-0812">Transmembrane</keyword>
<accession>A0A2P7QRD3</accession>
<name>A0A2P7QRD3_9SPHN</name>
<dbReference type="InterPro" id="IPR017021">
    <property type="entry name" value="UCP033763"/>
</dbReference>
<evidence type="ECO:0000313" key="3">
    <source>
        <dbReference type="Proteomes" id="UP000241167"/>
    </source>
</evidence>
<dbReference type="Gene3D" id="3.40.1490.10">
    <property type="entry name" value="Bit1"/>
    <property type="match status" value="1"/>
</dbReference>
<dbReference type="EMBL" id="PXYI01000003">
    <property type="protein sequence ID" value="PSJ40536.1"/>
    <property type="molecule type" value="Genomic_DNA"/>
</dbReference>
<dbReference type="AlphaFoldDB" id="A0A2P7QRD3"/>
<evidence type="ECO:0000313" key="2">
    <source>
        <dbReference type="EMBL" id="PSJ40536.1"/>
    </source>
</evidence>
<dbReference type="SUPFAM" id="SSF102462">
    <property type="entry name" value="Peptidyl-tRNA hydrolase II"/>
    <property type="match status" value="1"/>
</dbReference>
<sequence length="140" mass="14370">MTELDGRRIAIVVDPSLPPGLIANTVAVIGIGLGAAAPWLGGDRLVDADGRVVMSSASRPVPVLQADAAALAGLLTKACPVPDGAVLVPFPHYARAIHDFAAFRDGFATHRLSEARIDGIGLAGPGKWVRSLTGSCGLLR</sequence>
<dbReference type="OrthoDB" id="8667190at2"/>
<keyword evidence="1" id="KW-0472">Membrane</keyword>
<proteinExistence type="predicted"/>
<dbReference type="InterPro" id="IPR023476">
    <property type="entry name" value="Pep_tRNA_hydro_II_dom_sf"/>
</dbReference>
<dbReference type="InterPro" id="IPR018988">
    <property type="entry name" value="DUF2000"/>
</dbReference>
<dbReference type="Proteomes" id="UP000241167">
    <property type="component" value="Unassembled WGS sequence"/>
</dbReference>
<feature type="transmembrane region" description="Helical" evidence="1">
    <location>
        <begin position="20"/>
        <end position="41"/>
    </location>
</feature>
<keyword evidence="3" id="KW-1185">Reference proteome</keyword>
<dbReference type="Pfam" id="PF09391">
    <property type="entry name" value="DUF2000"/>
    <property type="match status" value="1"/>
</dbReference>
<reference evidence="2 3" key="1">
    <citation type="submission" date="2018-03" db="EMBL/GenBank/DDBJ databases">
        <title>The draft genome of Sphingosinicella sp. GL-C-18.</title>
        <authorList>
            <person name="Liu L."/>
            <person name="Li L."/>
            <person name="Liang L."/>
            <person name="Zhang X."/>
            <person name="Wang T."/>
        </authorList>
    </citation>
    <scope>NUCLEOTIDE SEQUENCE [LARGE SCALE GENOMIC DNA]</scope>
    <source>
        <strain evidence="2 3">GL-C-18</strain>
    </source>
</reference>
<keyword evidence="1" id="KW-1133">Transmembrane helix</keyword>
<dbReference type="RefSeq" id="WP_106512685.1">
    <property type="nucleotide sequence ID" value="NZ_PXYI01000003.1"/>
</dbReference>
<dbReference type="PIRSF" id="PIRSF033736">
    <property type="entry name" value="UCP033763"/>
    <property type="match status" value="1"/>
</dbReference>
<evidence type="ECO:0000256" key="1">
    <source>
        <dbReference type="SAM" id="Phobius"/>
    </source>
</evidence>
<comment type="caution">
    <text evidence="2">The sequence shown here is derived from an EMBL/GenBank/DDBJ whole genome shotgun (WGS) entry which is preliminary data.</text>
</comment>